<dbReference type="SUPFAM" id="SSF55681">
    <property type="entry name" value="Class II aaRS and biotin synthetases"/>
    <property type="match status" value="1"/>
</dbReference>
<protein>
    <submittedName>
        <fullName evidence="3">Biotin--[acetyl-CoA-carboxylase] ligase</fullName>
        <ecNumber evidence="3">6.3.4.15</ecNumber>
    </submittedName>
</protein>
<dbReference type="EMBL" id="JADIMC010000039">
    <property type="protein sequence ID" value="MBO8476021.1"/>
    <property type="molecule type" value="Genomic_DNA"/>
</dbReference>
<comment type="caution">
    <text evidence="3">The sequence shown here is derived from an EMBL/GenBank/DDBJ whole genome shotgun (WGS) entry which is preliminary data.</text>
</comment>
<dbReference type="PANTHER" id="PTHR12835:SF5">
    <property type="entry name" value="BIOTIN--PROTEIN LIGASE"/>
    <property type="match status" value="1"/>
</dbReference>
<dbReference type="GO" id="GO:0004077">
    <property type="term" value="F:biotin--[biotin carboxyl-carrier protein] ligase activity"/>
    <property type="evidence" value="ECO:0007669"/>
    <property type="project" value="UniProtKB-EC"/>
</dbReference>
<name>A0A9D9IQN0_9BACT</name>
<dbReference type="EC" id="6.3.4.15" evidence="3"/>
<evidence type="ECO:0000313" key="4">
    <source>
        <dbReference type="Proteomes" id="UP000823598"/>
    </source>
</evidence>
<dbReference type="InterPro" id="IPR004143">
    <property type="entry name" value="BPL_LPL_catalytic"/>
</dbReference>
<dbReference type="InterPro" id="IPR045864">
    <property type="entry name" value="aa-tRNA-synth_II/BPL/LPL"/>
</dbReference>
<dbReference type="InterPro" id="IPR004408">
    <property type="entry name" value="Biotin_CoA_COase_ligase"/>
</dbReference>
<dbReference type="CDD" id="cd16442">
    <property type="entry name" value="BPL"/>
    <property type="match status" value="1"/>
</dbReference>
<dbReference type="Proteomes" id="UP000823598">
    <property type="component" value="Unassembled WGS sequence"/>
</dbReference>
<organism evidence="3 4">
    <name type="scientific">Candidatus Limisoma faecipullorum</name>
    <dbReference type="NCBI Taxonomy" id="2840854"/>
    <lineage>
        <taxon>Bacteria</taxon>
        <taxon>Pseudomonadati</taxon>
        <taxon>Bacteroidota</taxon>
        <taxon>Bacteroidia</taxon>
        <taxon>Bacteroidales</taxon>
        <taxon>Candidatus Limisoma</taxon>
    </lineage>
</organism>
<evidence type="ECO:0000256" key="1">
    <source>
        <dbReference type="ARBA" id="ARBA00022598"/>
    </source>
</evidence>
<dbReference type="NCBIfam" id="TIGR00121">
    <property type="entry name" value="birA_ligase"/>
    <property type="match status" value="1"/>
</dbReference>
<evidence type="ECO:0000313" key="3">
    <source>
        <dbReference type="EMBL" id="MBO8476021.1"/>
    </source>
</evidence>
<accession>A0A9D9IQN0</accession>
<dbReference type="PROSITE" id="PS51733">
    <property type="entry name" value="BPL_LPL_CATALYTIC"/>
    <property type="match status" value="1"/>
</dbReference>
<dbReference type="PANTHER" id="PTHR12835">
    <property type="entry name" value="BIOTIN PROTEIN LIGASE"/>
    <property type="match status" value="1"/>
</dbReference>
<gene>
    <name evidence="3" type="ORF">IAB88_03395</name>
</gene>
<reference evidence="3" key="1">
    <citation type="submission" date="2020-10" db="EMBL/GenBank/DDBJ databases">
        <authorList>
            <person name="Gilroy R."/>
        </authorList>
    </citation>
    <scope>NUCLEOTIDE SEQUENCE</scope>
    <source>
        <strain evidence="3">6919</strain>
    </source>
</reference>
<feature type="domain" description="BPL/LPL catalytic" evidence="2">
    <location>
        <begin position="1"/>
        <end position="175"/>
    </location>
</feature>
<dbReference type="AlphaFoldDB" id="A0A9D9IQN0"/>
<dbReference type="Pfam" id="PF03099">
    <property type="entry name" value="BPL_LplA_LipB"/>
    <property type="match status" value="1"/>
</dbReference>
<dbReference type="GO" id="GO:0005737">
    <property type="term" value="C:cytoplasm"/>
    <property type="evidence" value="ECO:0007669"/>
    <property type="project" value="TreeGrafter"/>
</dbReference>
<reference evidence="3" key="2">
    <citation type="journal article" date="2021" name="PeerJ">
        <title>Extensive microbial diversity within the chicken gut microbiome revealed by metagenomics and culture.</title>
        <authorList>
            <person name="Gilroy R."/>
            <person name="Ravi A."/>
            <person name="Getino M."/>
            <person name="Pursley I."/>
            <person name="Horton D.L."/>
            <person name="Alikhan N.F."/>
            <person name="Baker D."/>
            <person name="Gharbi K."/>
            <person name="Hall N."/>
            <person name="Watson M."/>
            <person name="Adriaenssens E.M."/>
            <person name="Foster-Nyarko E."/>
            <person name="Jarju S."/>
            <person name="Secka A."/>
            <person name="Antonio M."/>
            <person name="Oren A."/>
            <person name="Chaudhuri R.R."/>
            <person name="La Ragione R."/>
            <person name="Hildebrand F."/>
            <person name="Pallen M.J."/>
        </authorList>
    </citation>
    <scope>NUCLEOTIDE SEQUENCE</scope>
    <source>
        <strain evidence="3">6919</strain>
    </source>
</reference>
<keyword evidence="1 3" id="KW-0436">Ligase</keyword>
<evidence type="ECO:0000259" key="2">
    <source>
        <dbReference type="PROSITE" id="PS51733"/>
    </source>
</evidence>
<sequence length="254" mass="27050">MKIINIEETTSTNSYLARIAAESPHGTVVSAYRQTAGRGQRGNSWESEPGKNLTFSILLKGTGVAPSDQFQLSEACALGVARALKRYVGQASVKWSNDIYYGDSKICGMLIEHSLSGGKIDHTIAGIGINVNQTVFLSDAPNPISMAMAAGREFDTGEVLESVCGEILRLCASLPSASSALHGEFLDSLYRRDGSYPYRSTIDSVSVDGTETIPAGAEFEAAILDVASDGILSLQTASGSVHRFAFKEVSFIIK</sequence>
<dbReference type="Gene3D" id="3.30.930.10">
    <property type="entry name" value="Bira Bifunctional Protein, Domain 2"/>
    <property type="match status" value="1"/>
</dbReference>
<proteinExistence type="predicted"/>